<organism evidence="3 4">
    <name type="scientific">Snodgrassella alvi</name>
    <dbReference type="NCBI Taxonomy" id="1196083"/>
    <lineage>
        <taxon>Bacteria</taxon>
        <taxon>Pseudomonadati</taxon>
        <taxon>Pseudomonadota</taxon>
        <taxon>Betaproteobacteria</taxon>
        <taxon>Neisseriales</taxon>
        <taxon>Neisseriaceae</taxon>
        <taxon>Snodgrassella</taxon>
    </lineage>
</organism>
<sequence>MFLFNYRYLLLAALAMITISSCSTMSTSSAPENTTNSEAPAPYTLQTADQLSQMKTQIMSLQSQVTSLQNQLNDLRQQQSTLSRYLNVHIQPARVNPIKNTGNSDNTDEARRLYNAGLYAQSIRLLKNADSGSNGSKLAQERMWLLLQSHMRLNNCESVINIGKRFSNLFPQNSQTPNALYQVAQCQTHLQQQDIARTTYQRIISNYPTSNAANKAKHQLKK</sequence>
<feature type="signal peptide" evidence="2">
    <location>
        <begin position="1"/>
        <end position="24"/>
    </location>
</feature>
<keyword evidence="1" id="KW-0175">Coiled coil</keyword>
<feature type="chain" id="PRO_5014906153" description="Outer membrane lipoprotein BamD-like domain-containing protein" evidence="2">
    <location>
        <begin position="25"/>
        <end position="222"/>
    </location>
</feature>
<protein>
    <recommendedName>
        <fullName evidence="5">Outer membrane lipoprotein BamD-like domain-containing protein</fullName>
    </recommendedName>
</protein>
<dbReference type="PROSITE" id="PS51257">
    <property type="entry name" value="PROKAR_LIPOPROTEIN"/>
    <property type="match status" value="1"/>
</dbReference>
<evidence type="ECO:0000256" key="2">
    <source>
        <dbReference type="SAM" id="SignalP"/>
    </source>
</evidence>
<keyword evidence="2" id="KW-0732">Signal</keyword>
<evidence type="ECO:0000313" key="3">
    <source>
        <dbReference type="EMBL" id="PIT38380.1"/>
    </source>
</evidence>
<dbReference type="InterPro" id="IPR019734">
    <property type="entry name" value="TPR_rpt"/>
</dbReference>
<evidence type="ECO:0008006" key="5">
    <source>
        <dbReference type="Google" id="ProtNLM"/>
    </source>
</evidence>
<dbReference type="AlphaFoldDB" id="A0A2N9X5C7"/>
<evidence type="ECO:0000256" key="1">
    <source>
        <dbReference type="SAM" id="Coils"/>
    </source>
</evidence>
<dbReference type="Pfam" id="PF13174">
    <property type="entry name" value="TPR_6"/>
    <property type="match status" value="1"/>
</dbReference>
<reference evidence="3" key="1">
    <citation type="journal article" date="2017" name="MBio">
        <title>Type VI secretion-mediated competition in the bee gut microbiome.</title>
        <authorList>
            <person name="Steele M.I."/>
            <person name="Kwong W.K."/>
            <person name="Powell J.E."/>
            <person name="Whiteley M."/>
            <person name="Moran N.A."/>
        </authorList>
    </citation>
    <scope>NUCLEOTIDE SEQUENCE [LARGE SCALE GENOMIC DNA]</scope>
    <source>
        <strain evidence="3">WkB273</strain>
    </source>
</reference>
<dbReference type="RefSeq" id="WP_100152348.1">
    <property type="nucleotide sequence ID" value="NZ_MEIL01000029.1"/>
</dbReference>
<comment type="caution">
    <text evidence="3">The sequence shown here is derived from an EMBL/GenBank/DDBJ whole genome shotgun (WGS) entry which is preliminary data.</text>
</comment>
<feature type="coiled-coil region" evidence="1">
    <location>
        <begin position="51"/>
        <end position="78"/>
    </location>
</feature>
<name>A0A2N9X5C7_9NEIS</name>
<dbReference type="Proteomes" id="UP000230202">
    <property type="component" value="Unassembled WGS sequence"/>
</dbReference>
<keyword evidence="4" id="KW-1185">Reference proteome</keyword>
<dbReference type="InterPro" id="IPR011990">
    <property type="entry name" value="TPR-like_helical_dom_sf"/>
</dbReference>
<dbReference type="Gene3D" id="1.25.40.10">
    <property type="entry name" value="Tetratricopeptide repeat domain"/>
    <property type="match status" value="1"/>
</dbReference>
<gene>
    <name evidence="3" type="ORF">BHC54_07475</name>
</gene>
<dbReference type="EMBL" id="MEIL01000029">
    <property type="protein sequence ID" value="PIT38380.1"/>
    <property type="molecule type" value="Genomic_DNA"/>
</dbReference>
<evidence type="ECO:0000313" key="4">
    <source>
        <dbReference type="Proteomes" id="UP000230202"/>
    </source>
</evidence>
<proteinExistence type="predicted"/>
<accession>A0A2N9X5C7</accession>
<dbReference type="SUPFAM" id="SSF48452">
    <property type="entry name" value="TPR-like"/>
    <property type="match status" value="1"/>
</dbReference>